<accession>I9AQU3</accession>
<proteinExistence type="predicted"/>
<evidence type="ECO:0000313" key="1">
    <source>
        <dbReference type="EMBL" id="EIY90020.1"/>
    </source>
</evidence>
<evidence type="ECO:0000313" key="2">
    <source>
        <dbReference type="Proteomes" id="UP000003917"/>
    </source>
</evidence>
<dbReference type="Proteomes" id="UP000003917">
    <property type="component" value="Unassembled WGS sequence"/>
</dbReference>
<name>I9AQU3_BACFG</name>
<gene>
    <name evidence="1" type="ORF">HMPREF1080_04114</name>
</gene>
<protein>
    <submittedName>
        <fullName evidence="1">Uncharacterized protein</fullName>
    </submittedName>
</protein>
<comment type="caution">
    <text evidence="1">The sequence shown here is derived from an EMBL/GenBank/DDBJ whole genome shotgun (WGS) entry which is preliminary data.</text>
</comment>
<dbReference type="HOGENOM" id="CLU_2876386_0_0_10"/>
<reference evidence="1 2" key="1">
    <citation type="submission" date="2012-02" db="EMBL/GenBank/DDBJ databases">
        <title>The Genome Sequence of Bacteroides fragilis CL05T12C13.</title>
        <authorList>
            <consortium name="The Broad Institute Genome Sequencing Platform"/>
            <person name="Earl A."/>
            <person name="Ward D."/>
            <person name="Feldgarden M."/>
            <person name="Gevers D."/>
            <person name="Zitomersky N.L."/>
            <person name="Coyne M.J."/>
            <person name="Comstock L.E."/>
            <person name="Young S.K."/>
            <person name="Zeng Q."/>
            <person name="Gargeya S."/>
            <person name="Fitzgerald M."/>
            <person name="Haas B."/>
            <person name="Abouelleil A."/>
            <person name="Alvarado L."/>
            <person name="Arachchi H.M."/>
            <person name="Berlin A."/>
            <person name="Chapman S.B."/>
            <person name="Gearin G."/>
            <person name="Goldberg J."/>
            <person name="Griggs A."/>
            <person name="Gujja S."/>
            <person name="Hansen M."/>
            <person name="Heiman D."/>
            <person name="Howarth C."/>
            <person name="Larimer J."/>
            <person name="Lui A."/>
            <person name="MacDonald P.J.P."/>
            <person name="McCowen C."/>
            <person name="Montmayeur A."/>
            <person name="Murphy C."/>
            <person name="Neiman D."/>
            <person name="Pearson M."/>
            <person name="Priest M."/>
            <person name="Roberts A."/>
            <person name="Saif S."/>
            <person name="Shea T."/>
            <person name="Sisk P."/>
            <person name="Stolte C."/>
            <person name="Sykes S."/>
            <person name="Wortman J."/>
            <person name="Nusbaum C."/>
            <person name="Birren B."/>
        </authorList>
    </citation>
    <scope>NUCLEOTIDE SEQUENCE [LARGE SCALE GENOMIC DNA]</scope>
    <source>
        <strain evidence="1 2">CL05T12C13</strain>
    </source>
</reference>
<dbReference type="AlphaFoldDB" id="I9AQU3"/>
<organism evidence="1 2">
    <name type="scientific">Bacteroides fragilis CL05T12C13</name>
    <dbReference type="NCBI Taxonomy" id="997881"/>
    <lineage>
        <taxon>Bacteria</taxon>
        <taxon>Pseudomonadati</taxon>
        <taxon>Bacteroidota</taxon>
        <taxon>Bacteroidia</taxon>
        <taxon>Bacteroidales</taxon>
        <taxon>Bacteroidaceae</taxon>
        <taxon>Bacteroides</taxon>
    </lineage>
</organism>
<dbReference type="EMBL" id="AGXP01000047">
    <property type="protein sequence ID" value="EIY90020.1"/>
    <property type="molecule type" value="Genomic_DNA"/>
</dbReference>
<sequence length="63" mass="7290">MTFIKDKEYTINISTILCTKLKYSIFYGLYKLLSHFLLSFQQKQSVLNLSCSFSVKVSIKASK</sequence>